<evidence type="ECO:0000313" key="1">
    <source>
        <dbReference type="EMBL" id="OUB40587.1"/>
    </source>
</evidence>
<dbReference type="RefSeq" id="WP_086402129.1">
    <property type="nucleotide sequence ID" value="NZ_MOOP01000160.1"/>
</dbReference>
<gene>
    <name evidence="1" type="ORF">BK741_30355</name>
</gene>
<accession>A0A9X6L9I5</accession>
<dbReference type="AlphaFoldDB" id="A0A9X6L9I5"/>
<comment type="caution">
    <text evidence="1">The sequence shown here is derived from an EMBL/GenBank/DDBJ whole genome shotgun (WGS) entry which is preliminary data.</text>
</comment>
<proteinExistence type="predicted"/>
<dbReference type="EMBL" id="MOOP01000160">
    <property type="protein sequence ID" value="OUB40587.1"/>
    <property type="molecule type" value="Genomic_DNA"/>
</dbReference>
<name>A0A9X6L9I5_BACTU</name>
<reference evidence="1 2" key="1">
    <citation type="submission" date="2016-10" db="EMBL/GenBank/DDBJ databases">
        <title>Comparative genomics of Bacillus thuringiensis reveals a path to pathogens against multiple invertebrate hosts.</title>
        <authorList>
            <person name="Zheng J."/>
            <person name="Gao Q."/>
            <person name="Liu H."/>
            <person name="Peng D."/>
            <person name="Ruan L."/>
            <person name="Sun M."/>
        </authorList>
    </citation>
    <scope>NUCLEOTIDE SEQUENCE [LARGE SCALE GENOMIC DNA]</scope>
    <source>
        <strain evidence="1">BGSC 4BW1</strain>
    </source>
</reference>
<evidence type="ECO:0000313" key="2">
    <source>
        <dbReference type="Proteomes" id="UP000195120"/>
    </source>
</evidence>
<dbReference type="Proteomes" id="UP000195120">
    <property type="component" value="Unassembled WGS sequence"/>
</dbReference>
<organism evidence="1 2">
    <name type="scientific">Bacillus thuringiensis serovar iberica</name>
    <dbReference type="NCBI Taxonomy" id="180866"/>
    <lineage>
        <taxon>Bacteria</taxon>
        <taxon>Bacillati</taxon>
        <taxon>Bacillota</taxon>
        <taxon>Bacilli</taxon>
        <taxon>Bacillales</taxon>
        <taxon>Bacillaceae</taxon>
        <taxon>Bacillus</taxon>
        <taxon>Bacillus cereus group</taxon>
    </lineage>
</organism>
<protein>
    <submittedName>
        <fullName evidence="1">Uncharacterized protein</fullName>
    </submittedName>
</protein>
<sequence>MEKVIEKNLEWIDHLDALFTTNASTVYRNNPSFYYYPDVQIEIESDNINIICRKLEDRTRFLFGDCYGRRIYFTDVDIINIIVNSKKEVYDVICDILMLYISNPITEEVNFKISDQDFYYKSIVGNSYDRDKLEVLKQNSFETTADLNIKYIDLITLISLIINKEFLVDMSRGTGRVLRQAKKFLILSKFYKESEFLVELKNLRYPLKKIEDVYYNSSIAKDLDVIFDKITL</sequence>